<comment type="similarity">
    <text evidence="3">Belongs to the aldo/keto reductase family. Aldo/keto reductase 2 subfamily.</text>
</comment>
<dbReference type="InterPro" id="IPR050523">
    <property type="entry name" value="AKR_Detox_Biosynth"/>
</dbReference>
<reference evidence="6" key="1">
    <citation type="journal article" date="2020" name="Stud. Mycol.">
        <title>101 Dothideomycetes genomes: a test case for predicting lifestyles and emergence of pathogens.</title>
        <authorList>
            <person name="Haridas S."/>
            <person name="Albert R."/>
            <person name="Binder M."/>
            <person name="Bloem J."/>
            <person name="Labutti K."/>
            <person name="Salamov A."/>
            <person name="Andreopoulos B."/>
            <person name="Baker S."/>
            <person name="Barry K."/>
            <person name="Bills G."/>
            <person name="Bluhm B."/>
            <person name="Cannon C."/>
            <person name="Castanera R."/>
            <person name="Culley D."/>
            <person name="Daum C."/>
            <person name="Ezra D."/>
            <person name="Gonzalez J."/>
            <person name="Henrissat B."/>
            <person name="Kuo A."/>
            <person name="Liang C."/>
            <person name="Lipzen A."/>
            <person name="Lutzoni F."/>
            <person name="Magnuson J."/>
            <person name="Mondo S."/>
            <person name="Nolan M."/>
            <person name="Ohm R."/>
            <person name="Pangilinan J."/>
            <person name="Park H.-J."/>
            <person name="Ramirez L."/>
            <person name="Alfaro M."/>
            <person name="Sun H."/>
            <person name="Tritt A."/>
            <person name="Yoshinaga Y."/>
            <person name="Zwiers L.-H."/>
            <person name="Turgeon B."/>
            <person name="Goodwin S."/>
            <person name="Spatafora J."/>
            <person name="Crous P."/>
            <person name="Grigoriev I."/>
        </authorList>
    </citation>
    <scope>NUCLEOTIDE SEQUENCE</scope>
    <source>
        <strain evidence="6">CBS 121167</strain>
    </source>
</reference>
<keyword evidence="1" id="KW-0521">NADP</keyword>
<evidence type="ECO:0000256" key="4">
    <source>
        <dbReference type="SAM" id="MobiDB-lite"/>
    </source>
</evidence>
<dbReference type="RefSeq" id="XP_033392798.1">
    <property type="nucleotide sequence ID" value="XM_033546476.1"/>
</dbReference>
<dbReference type="GeneID" id="54303982"/>
<organism evidence="6 7">
    <name type="scientific">Aplosporella prunicola CBS 121167</name>
    <dbReference type="NCBI Taxonomy" id="1176127"/>
    <lineage>
        <taxon>Eukaryota</taxon>
        <taxon>Fungi</taxon>
        <taxon>Dikarya</taxon>
        <taxon>Ascomycota</taxon>
        <taxon>Pezizomycotina</taxon>
        <taxon>Dothideomycetes</taxon>
        <taxon>Dothideomycetes incertae sedis</taxon>
        <taxon>Botryosphaeriales</taxon>
        <taxon>Aplosporellaceae</taxon>
        <taxon>Aplosporella</taxon>
    </lineage>
</organism>
<proteinExistence type="inferred from homology"/>
<sequence>MSFFAPPPPPATPLALHRALSPTAAVKVSPICLGGISLGDKWSSIFGRNDDAFALLDAFVALGGNFIDTANTYNAEESERLIGDWMHERGCRDMMVIATKYGAGYKAYDRERWPLQSNFTGCSAKSLHVSVKESLKKLRTDYIDVLYVHWWDFATGVEEVMTALHALVMARQVLYLGVSDTPAWVVVKANSYARAHGLTPFSVYQGRWNAAFRDMEAEIVPMCADQGMGLVPWGTLGGGQLLSAAQRAERAADPEARQSGGGPENPNDKAVSEALEEIAAQKGVGLQAVALAYLFAQSPHVTPIAGVQTVEHVNALPDALRISLSRADVAKIHAAARFDPLFPMSFLLNYRGDKEFHLGLGTADVQQYQMAAWISGAKDLAGRDLPVGGGEGGR</sequence>
<evidence type="ECO:0000256" key="1">
    <source>
        <dbReference type="ARBA" id="ARBA00022857"/>
    </source>
</evidence>
<accession>A0A6A6AZ69</accession>
<evidence type="ECO:0000256" key="3">
    <source>
        <dbReference type="ARBA" id="ARBA00038157"/>
    </source>
</evidence>
<keyword evidence="2" id="KW-0560">Oxidoreductase</keyword>
<evidence type="ECO:0000256" key="2">
    <source>
        <dbReference type="ARBA" id="ARBA00023002"/>
    </source>
</evidence>
<feature type="compositionally biased region" description="Basic and acidic residues" evidence="4">
    <location>
        <begin position="247"/>
        <end position="256"/>
    </location>
</feature>
<dbReference type="OrthoDB" id="48988at2759"/>
<dbReference type="GO" id="GO:0016491">
    <property type="term" value="F:oxidoreductase activity"/>
    <property type="evidence" value="ECO:0007669"/>
    <property type="project" value="UniProtKB-KW"/>
</dbReference>
<dbReference type="InterPro" id="IPR036812">
    <property type="entry name" value="NAD(P)_OxRdtase_dom_sf"/>
</dbReference>
<evidence type="ECO:0000259" key="5">
    <source>
        <dbReference type="Pfam" id="PF00248"/>
    </source>
</evidence>
<dbReference type="EMBL" id="ML995507">
    <property type="protein sequence ID" value="KAF2137080.1"/>
    <property type="molecule type" value="Genomic_DNA"/>
</dbReference>
<evidence type="ECO:0000313" key="6">
    <source>
        <dbReference type="EMBL" id="KAF2137080.1"/>
    </source>
</evidence>
<dbReference type="InterPro" id="IPR023210">
    <property type="entry name" value="NADP_OxRdtase_dom"/>
</dbReference>
<dbReference type="PANTHER" id="PTHR43364">
    <property type="entry name" value="NADH-SPECIFIC METHYLGLYOXAL REDUCTASE-RELATED"/>
    <property type="match status" value="1"/>
</dbReference>
<gene>
    <name evidence="6" type="ORF">K452DRAFT_362117</name>
</gene>
<dbReference type="Proteomes" id="UP000799438">
    <property type="component" value="Unassembled WGS sequence"/>
</dbReference>
<dbReference type="Pfam" id="PF00248">
    <property type="entry name" value="Aldo_ket_red"/>
    <property type="match status" value="1"/>
</dbReference>
<feature type="domain" description="NADP-dependent oxidoreductase" evidence="5">
    <location>
        <begin position="30"/>
        <end position="335"/>
    </location>
</feature>
<keyword evidence="7" id="KW-1185">Reference proteome</keyword>
<dbReference type="PANTHER" id="PTHR43364:SF7">
    <property type="entry name" value="NADP-DEPENDENT OXIDOREDUCTASE DOMAIN-CONTAINING PROTEIN-RELATED"/>
    <property type="match status" value="1"/>
</dbReference>
<dbReference type="AlphaFoldDB" id="A0A6A6AZ69"/>
<dbReference type="Gene3D" id="3.20.20.100">
    <property type="entry name" value="NADP-dependent oxidoreductase domain"/>
    <property type="match status" value="1"/>
</dbReference>
<protein>
    <recommendedName>
        <fullName evidence="5">NADP-dependent oxidoreductase domain-containing protein</fullName>
    </recommendedName>
</protein>
<dbReference type="SUPFAM" id="SSF51430">
    <property type="entry name" value="NAD(P)-linked oxidoreductase"/>
    <property type="match status" value="1"/>
</dbReference>
<feature type="region of interest" description="Disordered" evidence="4">
    <location>
        <begin position="247"/>
        <end position="269"/>
    </location>
</feature>
<evidence type="ECO:0000313" key="7">
    <source>
        <dbReference type="Proteomes" id="UP000799438"/>
    </source>
</evidence>
<name>A0A6A6AZ69_9PEZI</name>